<gene>
    <name evidence="2" type="ORF">V8J38_12715</name>
</gene>
<reference evidence="2 3" key="1">
    <citation type="submission" date="2024-02" db="EMBL/GenBank/DDBJ databases">
        <title>Distribution and functional of Brevundimonas-related endobacteria within Verticillium dahliae.</title>
        <authorList>
            <person name="Zeng H."/>
        </authorList>
    </citation>
    <scope>NUCLEOTIDE SEQUENCE [LARGE SCALE GENOMIC DNA]</scope>
    <source>
        <strain evidence="2 3">TRM 44200</strain>
    </source>
</reference>
<proteinExistence type="predicted"/>
<feature type="transmembrane region" description="Helical" evidence="1">
    <location>
        <begin position="20"/>
        <end position="37"/>
    </location>
</feature>
<organism evidence="2 3">
    <name type="scientific">Brevundimonas olei</name>
    <dbReference type="NCBI Taxonomy" id="657642"/>
    <lineage>
        <taxon>Bacteria</taxon>
        <taxon>Pseudomonadati</taxon>
        <taxon>Pseudomonadota</taxon>
        <taxon>Alphaproteobacteria</taxon>
        <taxon>Caulobacterales</taxon>
        <taxon>Caulobacteraceae</taxon>
        <taxon>Brevundimonas</taxon>
    </lineage>
</organism>
<evidence type="ECO:0000313" key="3">
    <source>
        <dbReference type="Proteomes" id="UP001363460"/>
    </source>
</evidence>
<dbReference type="RefSeq" id="WP_338576157.1">
    <property type="nucleotide sequence ID" value="NZ_CP146369.1"/>
</dbReference>
<evidence type="ECO:0000313" key="2">
    <source>
        <dbReference type="EMBL" id="WWT54107.1"/>
    </source>
</evidence>
<protein>
    <submittedName>
        <fullName evidence="2">DUF805 domain-containing protein</fullName>
    </submittedName>
</protein>
<dbReference type="EMBL" id="CP146369">
    <property type="protein sequence ID" value="WWT54107.1"/>
    <property type="molecule type" value="Genomic_DNA"/>
</dbReference>
<feature type="transmembrane region" description="Helical" evidence="1">
    <location>
        <begin position="101"/>
        <end position="120"/>
    </location>
</feature>
<name>A0ABZ2I904_9CAUL</name>
<sequence>MTALVDLFLNSTGRVGRFRFVLGAACLIGAWAVTDLLLPIPGWLHALVVAALAYCGFCVLSQRLHDRGRSGWWSGLILAAFVLAWPPLLTPLSLTPLPLTPLSGVATAALALIAFDLAVLPGQKAFNRYGAAPGVRRQSGATPG</sequence>
<feature type="transmembrane region" description="Helical" evidence="1">
    <location>
        <begin position="43"/>
        <end position="60"/>
    </location>
</feature>
<keyword evidence="1" id="KW-0472">Membrane</keyword>
<accession>A0ABZ2I904</accession>
<evidence type="ECO:0000256" key="1">
    <source>
        <dbReference type="SAM" id="Phobius"/>
    </source>
</evidence>
<dbReference type="InterPro" id="IPR008523">
    <property type="entry name" value="DUF805"/>
</dbReference>
<keyword evidence="3" id="KW-1185">Reference proteome</keyword>
<feature type="transmembrane region" description="Helical" evidence="1">
    <location>
        <begin position="72"/>
        <end position="89"/>
    </location>
</feature>
<dbReference type="Proteomes" id="UP001363460">
    <property type="component" value="Chromosome"/>
</dbReference>
<dbReference type="Pfam" id="PF05656">
    <property type="entry name" value="DUF805"/>
    <property type="match status" value="1"/>
</dbReference>
<keyword evidence="1" id="KW-0812">Transmembrane</keyword>
<keyword evidence="1" id="KW-1133">Transmembrane helix</keyword>